<dbReference type="SMART" id="SM00612">
    <property type="entry name" value="Kelch"/>
    <property type="match status" value="2"/>
</dbReference>
<dbReference type="STRING" id="90262.A0A1X2ID14"/>
<dbReference type="Proteomes" id="UP000193560">
    <property type="component" value="Unassembled WGS sequence"/>
</dbReference>
<feature type="compositionally biased region" description="Polar residues" evidence="3">
    <location>
        <begin position="639"/>
        <end position="666"/>
    </location>
</feature>
<name>A0A1X2ID14_9FUNG</name>
<feature type="compositionally biased region" description="Low complexity" evidence="3">
    <location>
        <begin position="610"/>
        <end position="638"/>
    </location>
</feature>
<dbReference type="Gene3D" id="2.120.10.80">
    <property type="entry name" value="Kelch-type beta propeller"/>
    <property type="match status" value="2"/>
</dbReference>
<dbReference type="PANTHER" id="PTHR43503:SF2">
    <property type="entry name" value="NEGATIVE REGULATOR OF SPORULATION MDS3-RELATED"/>
    <property type="match status" value="1"/>
</dbReference>
<feature type="domain" description="BTB" evidence="4">
    <location>
        <begin position="403"/>
        <end position="470"/>
    </location>
</feature>
<evidence type="ECO:0000256" key="3">
    <source>
        <dbReference type="SAM" id="MobiDB-lite"/>
    </source>
</evidence>
<dbReference type="GO" id="GO:0005829">
    <property type="term" value="C:cytosol"/>
    <property type="evidence" value="ECO:0007669"/>
    <property type="project" value="TreeGrafter"/>
</dbReference>
<keyword evidence="1" id="KW-0880">Kelch repeat</keyword>
<dbReference type="GO" id="GO:0045454">
    <property type="term" value="P:cell redox homeostasis"/>
    <property type="evidence" value="ECO:0007669"/>
    <property type="project" value="TreeGrafter"/>
</dbReference>
<evidence type="ECO:0000313" key="6">
    <source>
        <dbReference type="Proteomes" id="UP000193560"/>
    </source>
</evidence>
<accession>A0A1X2ID14</accession>
<dbReference type="Pfam" id="PF00651">
    <property type="entry name" value="BTB"/>
    <property type="match status" value="1"/>
</dbReference>
<evidence type="ECO:0000313" key="5">
    <source>
        <dbReference type="EMBL" id="ORZ14192.1"/>
    </source>
</evidence>
<reference evidence="5 6" key="1">
    <citation type="submission" date="2016-07" db="EMBL/GenBank/DDBJ databases">
        <title>Pervasive Adenine N6-methylation of Active Genes in Fungi.</title>
        <authorList>
            <consortium name="DOE Joint Genome Institute"/>
            <person name="Mondo S.J."/>
            <person name="Dannebaum R.O."/>
            <person name="Kuo R.C."/>
            <person name="Labutti K."/>
            <person name="Haridas S."/>
            <person name="Kuo A."/>
            <person name="Salamov A."/>
            <person name="Ahrendt S.R."/>
            <person name="Lipzen A."/>
            <person name="Sullivan W."/>
            <person name="Andreopoulos W.B."/>
            <person name="Clum A."/>
            <person name="Lindquist E."/>
            <person name="Daum C."/>
            <person name="Ramamoorthy G.K."/>
            <person name="Gryganskyi A."/>
            <person name="Culley D."/>
            <person name="Magnuson J.K."/>
            <person name="James T.Y."/>
            <person name="O'Malley M.A."/>
            <person name="Stajich J.E."/>
            <person name="Spatafora J.W."/>
            <person name="Visel A."/>
            <person name="Grigoriev I.V."/>
        </authorList>
    </citation>
    <scope>NUCLEOTIDE SEQUENCE [LARGE SCALE GENOMIC DNA]</scope>
    <source>
        <strain evidence="5 6">NRRL 1336</strain>
    </source>
</reference>
<organism evidence="5 6">
    <name type="scientific">Absidia repens</name>
    <dbReference type="NCBI Taxonomy" id="90262"/>
    <lineage>
        <taxon>Eukaryota</taxon>
        <taxon>Fungi</taxon>
        <taxon>Fungi incertae sedis</taxon>
        <taxon>Mucoromycota</taxon>
        <taxon>Mucoromycotina</taxon>
        <taxon>Mucoromycetes</taxon>
        <taxon>Mucorales</taxon>
        <taxon>Cunninghamellaceae</taxon>
        <taxon>Absidia</taxon>
    </lineage>
</organism>
<dbReference type="Pfam" id="PF24681">
    <property type="entry name" value="Kelch_KLHDC2_KLHL20_DRC7"/>
    <property type="match status" value="1"/>
</dbReference>
<dbReference type="SUPFAM" id="SSF54695">
    <property type="entry name" value="POZ domain"/>
    <property type="match status" value="1"/>
</dbReference>
<dbReference type="SUPFAM" id="SSF117281">
    <property type="entry name" value="Kelch motif"/>
    <property type="match status" value="1"/>
</dbReference>
<dbReference type="AlphaFoldDB" id="A0A1X2ID14"/>
<dbReference type="EMBL" id="MCGE01000015">
    <property type="protein sequence ID" value="ORZ14192.1"/>
    <property type="molecule type" value="Genomic_DNA"/>
</dbReference>
<gene>
    <name evidence="5" type="ORF">BCR42DRAFT_418251</name>
</gene>
<keyword evidence="2" id="KW-0677">Repeat</keyword>
<evidence type="ECO:0000256" key="1">
    <source>
        <dbReference type="ARBA" id="ARBA00022441"/>
    </source>
</evidence>
<dbReference type="PROSITE" id="PS50097">
    <property type="entry name" value="BTB"/>
    <property type="match status" value="1"/>
</dbReference>
<dbReference type="Gene3D" id="3.30.710.10">
    <property type="entry name" value="Potassium Channel Kv1.1, Chain A"/>
    <property type="match status" value="1"/>
</dbReference>
<dbReference type="PANTHER" id="PTHR43503">
    <property type="entry name" value="MCG48959-RELATED"/>
    <property type="match status" value="1"/>
</dbReference>
<protein>
    <recommendedName>
        <fullName evidence="4">BTB domain-containing protein</fullName>
    </recommendedName>
</protein>
<dbReference type="SMART" id="SM00225">
    <property type="entry name" value="BTB"/>
    <property type="match status" value="1"/>
</dbReference>
<comment type="caution">
    <text evidence="5">The sequence shown here is derived from an EMBL/GenBank/DDBJ whole genome shotgun (WGS) entry which is preliminary data.</text>
</comment>
<evidence type="ECO:0000256" key="2">
    <source>
        <dbReference type="ARBA" id="ARBA00022737"/>
    </source>
</evidence>
<dbReference type="InterPro" id="IPR006652">
    <property type="entry name" value="Kelch_1"/>
</dbReference>
<dbReference type="OrthoDB" id="432528at2759"/>
<keyword evidence="6" id="KW-1185">Reference proteome</keyword>
<evidence type="ECO:0000259" key="4">
    <source>
        <dbReference type="PROSITE" id="PS50097"/>
    </source>
</evidence>
<sequence length="691" mass="77147">MLKSGQPIRTTGNNLVGLWRPSFVKVNHQLFVYGGGGNNVTNDLHVLNLCDMRWETIQTVTGVAPCKRYGHTATLWKHYIIVFGGCNEYQAYCNDIHIFDLEKLTWCQPQINGSVSARYLHSAVVHDDKLFVYGGFAKNTDCTYVLDEISVLDLNTLTWSIFQRVPPRYNHSATLIGHKMYIYAGKDEQGNTVSDLFMVNLNNPPYTPHPILSGSQSNNTNSPMVLLKSQHFCEAVCGKLLVFGRYINNGAKNTYHTSNNNALSNGGCDGNNRIMAAAGTTASSAIQNNNTSNINNNNNNAPESMYGLWMLDLDTLEWERQDCDANFDVGGWNYFTVITENLRPNGSTSNDEQSHVALNSLLFLGNTQMDALVINGESLGLYDIPPRQCANEFGQLLNNPELSDFVITSMEGEELHVHQVILITRWPHFRNMYKSGMMEAQQGRMEISEPYPVVLAFLKYLYTDHLDMDVPGDVVCDILVLANMYLLHRLKKICCQRLYQRYLTIDTCTTIFEKAIMTEEVGLKLLALDFMFNHYGAILKADLLHHMSNFARLEFLECIPDESVLQIGRRRLLAVNSNSNDTINTNNRIMQSSSTTPAIASISASPFSISSSVGQQPSQHYPQSQSPSTPLQQQLTSPNSSNDSGTRVNYSTISNHLPPSIPNTAVPTDNMMVSVARHQRLSSSNGMVMGV</sequence>
<proteinExistence type="predicted"/>
<dbReference type="InterPro" id="IPR000210">
    <property type="entry name" value="BTB/POZ_dom"/>
</dbReference>
<dbReference type="GO" id="GO:0005739">
    <property type="term" value="C:mitochondrion"/>
    <property type="evidence" value="ECO:0007669"/>
    <property type="project" value="TreeGrafter"/>
</dbReference>
<feature type="region of interest" description="Disordered" evidence="3">
    <location>
        <begin position="610"/>
        <end position="666"/>
    </location>
</feature>
<dbReference type="InterPro" id="IPR011333">
    <property type="entry name" value="SKP1/BTB/POZ_sf"/>
</dbReference>
<dbReference type="InterPro" id="IPR015915">
    <property type="entry name" value="Kelch-typ_b-propeller"/>
</dbReference>